<reference evidence="2" key="1">
    <citation type="submission" date="2014-09" db="EMBL/GenBank/DDBJ databases">
        <authorList>
            <person name="Magalhaes I.L.F."/>
            <person name="Oliveira U."/>
            <person name="Santos F.R."/>
            <person name="Vidigal T.H.D.A."/>
            <person name="Brescovit A.D."/>
            <person name="Santos A.J."/>
        </authorList>
    </citation>
    <scope>NUCLEOTIDE SEQUENCE</scope>
    <source>
        <tissue evidence="2">Shoot tissue taken approximately 20 cm above the soil surface</tissue>
    </source>
</reference>
<protein>
    <submittedName>
        <fullName evidence="2">Uncharacterized protein</fullName>
    </submittedName>
</protein>
<dbReference type="EMBL" id="GBRH01196909">
    <property type="protein sequence ID" value="JAE00987.1"/>
    <property type="molecule type" value="Transcribed_RNA"/>
</dbReference>
<name>A0A0A9ELK5_ARUDO</name>
<evidence type="ECO:0000256" key="1">
    <source>
        <dbReference type="SAM" id="MobiDB-lite"/>
    </source>
</evidence>
<proteinExistence type="predicted"/>
<sequence length="69" mass="7159">MDWVYFLAGPSSSALCEMPRSTPVATIGLLGTQLRRGNSGGSPGPPCPRNLSLWERGGVTGGGGREDVK</sequence>
<dbReference type="AlphaFoldDB" id="A0A0A9ELK5"/>
<organism evidence="2">
    <name type="scientific">Arundo donax</name>
    <name type="common">Giant reed</name>
    <name type="synonym">Donax arundinaceus</name>
    <dbReference type="NCBI Taxonomy" id="35708"/>
    <lineage>
        <taxon>Eukaryota</taxon>
        <taxon>Viridiplantae</taxon>
        <taxon>Streptophyta</taxon>
        <taxon>Embryophyta</taxon>
        <taxon>Tracheophyta</taxon>
        <taxon>Spermatophyta</taxon>
        <taxon>Magnoliopsida</taxon>
        <taxon>Liliopsida</taxon>
        <taxon>Poales</taxon>
        <taxon>Poaceae</taxon>
        <taxon>PACMAD clade</taxon>
        <taxon>Arundinoideae</taxon>
        <taxon>Arundineae</taxon>
        <taxon>Arundo</taxon>
    </lineage>
</organism>
<feature type="region of interest" description="Disordered" evidence="1">
    <location>
        <begin position="35"/>
        <end position="69"/>
    </location>
</feature>
<accession>A0A0A9ELK5</accession>
<evidence type="ECO:0000313" key="2">
    <source>
        <dbReference type="EMBL" id="JAE00987.1"/>
    </source>
</evidence>
<reference evidence="2" key="2">
    <citation type="journal article" date="2015" name="Data Brief">
        <title>Shoot transcriptome of the giant reed, Arundo donax.</title>
        <authorList>
            <person name="Barrero R.A."/>
            <person name="Guerrero F.D."/>
            <person name="Moolhuijzen P."/>
            <person name="Goolsby J.A."/>
            <person name="Tidwell J."/>
            <person name="Bellgard S.E."/>
            <person name="Bellgard M.I."/>
        </authorList>
    </citation>
    <scope>NUCLEOTIDE SEQUENCE</scope>
    <source>
        <tissue evidence="2">Shoot tissue taken approximately 20 cm above the soil surface</tissue>
    </source>
</reference>